<accession>A0A9D1R113</accession>
<dbReference type="Pfam" id="PF02588">
    <property type="entry name" value="YitT_membrane"/>
    <property type="match status" value="1"/>
</dbReference>
<evidence type="ECO:0000256" key="3">
    <source>
        <dbReference type="ARBA" id="ARBA00022692"/>
    </source>
</evidence>
<gene>
    <name evidence="7" type="ORF">H9874_03150</name>
</gene>
<evidence type="ECO:0000256" key="5">
    <source>
        <dbReference type="ARBA" id="ARBA00023136"/>
    </source>
</evidence>
<name>A0A9D1R113_9BACT</name>
<keyword evidence="3 6" id="KW-0812">Transmembrane</keyword>
<dbReference type="PANTHER" id="PTHR33545">
    <property type="entry name" value="UPF0750 MEMBRANE PROTEIN YITT-RELATED"/>
    <property type="match status" value="1"/>
</dbReference>
<dbReference type="GO" id="GO:0005886">
    <property type="term" value="C:plasma membrane"/>
    <property type="evidence" value="ECO:0007669"/>
    <property type="project" value="UniProtKB-SubCell"/>
</dbReference>
<evidence type="ECO:0000313" key="7">
    <source>
        <dbReference type="EMBL" id="HIW78127.1"/>
    </source>
</evidence>
<evidence type="ECO:0000256" key="2">
    <source>
        <dbReference type="ARBA" id="ARBA00022475"/>
    </source>
</evidence>
<feature type="transmembrane region" description="Helical" evidence="6">
    <location>
        <begin position="166"/>
        <end position="189"/>
    </location>
</feature>
<dbReference type="InterPro" id="IPR003740">
    <property type="entry name" value="YitT"/>
</dbReference>
<keyword evidence="5 6" id="KW-0472">Membrane</keyword>
<evidence type="ECO:0000256" key="1">
    <source>
        <dbReference type="ARBA" id="ARBA00004651"/>
    </source>
</evidence>
<evidence type="ECO:0000313" key="8">
    <source>
        <dbReference type="Proteomes" id="UP000824264"/>
    </source>
</evidence>
<comment type="caution">
    <text evidence="7">The sequence shown here is derived from an EMBL/GenBank/DDBJ whole genome shotgun (WGS) entry which is preliminary data.</text>
</comment>
<reference evidence="7" key="1">
    <citation type="journal article" date="2021" name="PeerJ">
        <title>Extensive microbial diversity within the chicken gut microbiome revealed by metagenomics and culture.</title>
        <authorList>
            <person name="Gilroy R."/>
            <person name="Ravi A."/>
            <person name="Getino M."/>
            <person name="Pursley I."/>
            <person name="Horton D.L."/>
            <person name="Alikhan N.F."/>
            <person name="Baker D."/>
            <person name="Gharbi K."/>
            <person name="Hall N."/>
            <person name="Watson M."/>
            <person name="Adriaenssens E.M."/>
            <person name="Foster-Nyarko E."/>
            <person name="Jarju S."/>
            <person name="Secka A."/>
            <person name="Antonio M."/>
            <person name="Oren A."/>
            <person name="Chaudhuri R.R."/>
            <person name="La Ragione R."/>
            <person name="Hildebrand F."/>
            <person name="Pallen M.J."/>
        </authorList>
    </citation>
    <scope>NUCLEOTIDE SEQUENCE</scope>
    <source>
        <strain evidence="7">ChiSxjej5B17-1746</strain>
    </source>
</reference>
<feature type="transmembrane region" description="Helical" evidence="6">
    <location>
        <begin position="86"/>
        <end position="108"/>
    </location>
</feature>
<feature type="transmembrane region" description="Helical" evidence="6">
    <location>
        <begin position="53"/>
        <end position="79"/>
    </location>
</feature>
<dbReference type="Proteomes" id="UP000824264">
    <property type="component" value="Unassembled WGS sequence"/>
</dbReference>
<evidence type="ECO:0000256" key="4">
    <source>
        <dbReference type="ARBA" id="ARBA00022989"/>
    </source>
</evidence>
<evidence type="ECO:0000256" key="6">
    <source>
        <dbReference type="SAM" id="Phobius"/>
    </source>
</evidence>
<dbReference type="AlphaFoldDB" id="A0A9D1R113"/>
<dbReference type="InterPro" id="IPR051461">
    <property type="entry name" value="UPF0750_membrane"/>
</dbReference>
<dbReference type="PANTHER" id="PTHR33545:SF5">
    <property type="entry name" value="UPF0750 MEMBRANE PROTEIN YITT"/>
    <property type="match status" value="1"/>
</dbReference>
<dbReference type="EMBL" id="DXGI01000111">
    <property type="protein sequence ID" value="HIW78127.1"/>
    <property type="molecule type" value="Genomic_DNA"/>
</dbReference>
<organism evidence="7 8">
    <name type="scientific">Candidatus Bilophila faecipullorum</name>
    <dbReference type="NCBI Taxonomy" id="2838482"/>
    <lineage>
        <taxon>Bacteria</taxon>
        <taxon>Pseudomonadati</taxon>
        <taxon>Thermodesulfobacteriota</taxon>
        <taxon>Desulfovibrionia</taxon>
        <taxon>Desulfovibrionales</taxon>
        <taxon>Desulfovibrionaceae</taxon>
        <taxon>Bilophila</taxon>
    </lineage>
</organism>
<feature type="non-terminal residue" evidence="7">
    <location>
        <position position="197"/>
    </location>
</feature>
<proteinExistence type="predicted"/>
<comment type="subcellular location">
    <subcellularLocation>
        <location evidence="1">Cell membrane</location>
        <topology evidence="1">Multi-pass membrane protein</topology>
    </subcellularLocation>
</comment>
<protein>
    <submittedName>
        <fullName evidence="7">YitT family protein</fullName>
    </submittedName>
</protein>
<keyword evidence="4 6" id="KW-1133">Transmembrane helix</keyword>
<keyword evidence="2" id="KW-1003">Cell membrane</keyword>
<sequence>MKLSLPNRHKLSQSMLWNVFLLTVGALSFSLGAQAVAAHHGFLTGGIFGAGLLGWYATGLFTPAIWYLLINIPLFIVSWFQIGRQFFFYSLYGSLATTVISGLITFQVPIQDHLYAAITAGVLCGAGTGLMLRTLGSGGGLDLVGVILNRKWNIGIGRFNFSFNAVMFLTAMTTISLDMVIVSFIQVFVASATIEYA</sequence>
<reference evidence="7" key="2">
    <citation type="submission" date="2021-04" db="EMBL/GenBank/DDBJ databases">
        <authorList>
            <person name="Gilroy R."/>
        </authorList>
    </citation>
    <scope>NUCLEOTIDE SEQUENCE</scope>
    <source>
        <strain evidence="7">ChiSxjej5B17-1746</strain>
    </source>
</reference>